<reference evidence="3" key="1">
    <citation type="submission" date="2018-12" db="EMBL/GenBank/DDBJ databases">
        <title>Tengunoibacter tsumagoiensis gen. nov., sp. nov., Dictyobacter kobayashii sp. nov., D. alpinus sp. nov., and D. joshuensis sp. nov. and description of Dictyobacteraceae fam. nov. within the order Ktedonobacterales isolated from Tengu-no-mugimeshi.</title>
        <authorList>
            <person name="Wang C.M."/>
            <person name="Zheng Y."/>
            <person name="Sakai Y."/>
            <person name="Toyoda A."/>
            <person name="Minakuchi Y."/>
            <person name="Abe K."/>
            <person name="Yokota A."/>
            <person name="Yabe S."/>
        </authorList>
    </citation>
    <scope>NUCLEOTIDE SEQUENCE [LARGE SCALE GENOMIC DNA]</scope>
    <source>
        <strain evidence="3">Uno16</strain>
    </source>
</reference>
<sequence>MVEGTLVKSKGSPALAYGLLFGIILSIIQVALVLLLNYLRQPALTLPLSLAGLVLALVIYFSAGARAVRSTGRVGTGAFAGMWTAIISSLISLAAASLLAAGNSSTLHNMWNLMIEDMSKRLNQPIPATADQFLVGAVAATGLGSFLLMLLLGILIGAIGGMIGRSQTTRYSRVYDSARTNLPKRS</sequence>
<dbReference type="AlphaFoldDB" id="A0A402BC03"/>
<dbReference type="RefSeq" id="WP_126629003.1">
    <property type="nucleotide sequence ID" value="NZ_BIFT01000001.1"/>
</dbReference>
<feature type="transmembrane region" description="Helical" evidence="1">
    <location>
        <begin position="133"/>
        <end position="163"/>
    </location>
</feature>
<accession>A0A402BC03</accession>
<dbReference type="EMBL" id="BIFT01000001">
    <property type="protein sequence ID" value="GCE28830.1"/>
    <property type="molecule type" value="Genomic_DNA"/>
</dbReference>
<evidence type="ECO:0000256" key="1">
    <source>
        <dbReference type="SAM" id="Phobius"/>
    </source>
</evidence>
<dbReference type="Proteomes" id="UP000287171">
    <property type="component" value="Unassembled WGS sequence"/>
</dbReference>
<comment type="caution">
    <text evidence="2">The sequence shown here is derived from an EMBL/GenBank/DDBJ whole genome shotgun (WGS) entry which is preliminary data.</text>
</comment>
<evidence type="ECO:0000313" key="3">
    <source>
        <dbReference type="Proteomes" id="UP000287171"/>
    </source>
</evidence>
<keyword evidence="1" id="KW-1133">Transmembrane helix</keyword>
<proteinExistence type="predicted"/>
<keyword evidence="1" id="KW-0812">Transmembrane</keyword>
<gene>
    <name evidence="2" type="ORF">KDA_43140</name>
</gene>
<feature type="transmembrane region" description="Helical" evidence="1">
    <location>
        <begin position="48"/>
        <end position="68"/>
    </location>
</feature>
<dbReference type="OrthoDB" id="162611at2"/>
<feature type="transmembrane region" description="Helical" evidence="1">
    <location>
        <begin position="80"/>
        <end position="101"/>
    </location>
</feature>
<evidence type="ECO:0000313" key="2">
    <source>
        <dbReference type="EMBL" id="GCE28830.1"/>
    </source>
</evidence>
<protein>
    <recommendedName>
        <fullName evidence="4">DUF4199 domain-containing protein</fullName>
    </recommendedName>
</protein>
<feature type="transmembrane region" description="Helical" evidence="1">
    <location>
        <begin position="14"/>
        <end position="36"/>
    </location>
</feature>
<organism evidence="2 3">
    <name type="scientific">Dictyobacter alpinus</name>
    <dbReference type="NCBI Taxonomy" id="2014873"/>
    <lineage>
        <taxon>Bacteria</taxon>
        <taxon>Bacillati</taxon>
        <taxon>Chloroflexota</taxon>
        <taxon>Ktedonobacteria</taxon>
        <taxon>Ktedonobacterales</taxon>
        <taxon>Dictyobacteraceae</taxon>
        <taxon>Dictyobacter</taxon>
    </lineage>
</organism>
<evidence type="ECO:0008006" key="4">
    <source>
        <dbReference type="Google" id="ProtNLM"/>
    </source>
</evidence>
<keyword evidence="1" id="KW-0472">Membrane</keyword>
<name>A0A402BC03_9CHLR</name>
<keyword evidence="3" id="KW-1185">Reference proteome</keyword>